<evidence type="ECO:0000256" key="2">
    <source>
        <dbReference type="SAM" id="SignalP"/>
    </source>
</evidence>
<name>A0A369ZTV1_9PAST</name>
<evidence type="ECO:0000256" key="1">
    <source>
        <dbReference type="SAM" id="MobiDB-lite"/>
    </source>
</evidence>
<organism evidence="3 4">
    <name type="scientific">Haemophilus paraphrohaemolyticus</name>
    <dbReference type="NCBI Taxonomy" id="736"/>
    <lineage>
        <taxon>Bacteria</taxon>
        <taxon>Pseudomonadati</taxon>
        <taxon>Pseudomonadota</taxon>
        <taxon>Gammaproteobacteria</taxon>
        <taxon>Pasteurellales</taxon>
        <taxon>Pasteurellaceae</taxon>
        <taxon>Haemophilus</taxon>
    </lineage>
</organism>
<keyword evidence="3" id="KW-0449">Lipoprotein</keyword>
<feature type="region of interest" description="Disordered" evidence="1">
    <location>
        <begin position="25"/>
        <end position="84"/>
    </location>
</feature>
<dbReference type="EMBL" id="QEQF01000001">
    <property type="protein sequence ID" value="RDF11847.1"/>
    <property type="molecule type" value="Genomic_DNA"/>
</dbReference>
<protein>
    <submittedName>
        <fullName evidence="3">Lipoprotein HlpB</fullName>
    </submittedName>
</protein>
<sequence length="222" mass="23559">MTKFTKISATALFALFLTACDKPADKAAETPKADAAPAAQTQAPAQTETTTPAAQAQSPAQTETATPAAQAQSPAQTETVKPAVQLSAEELAQGKADLQKILDWNKAQEQAADSAQQKLQTELATNDPQKIEVALVEFIKTVDETVKTLDAVEVKSPLVAAFKAKTKEVLTLSSSIVADSVKVMAQPTPESQKALSEKTQKLIQEGNVLQQLQAELQQTFGE</sequence>
<dbReference type="RefSeq" id="WP_111353314.1">
    <property type="nucleotide sequence ID" value="NZ_QEQF01000001.1"/>
</dbReference>
<keyword evidence="4" id="KW-1185">Reference proteome</keyword>
<evidence type="ECO:0000313" key="4">
    <source>
        <dbReference type="Proteomes" id="UP000253945"/>
    </source>
</evidence>
<dbReference type="AlphaFoldDB" id="A0A369ZTV1"/>
<comment type="caution">
    <text evidence="3">The sequence shown here is derived from an EMBL/GenBank/DDBJ whole genome shotgun (WGS) entry which is preliminary data.</text>
</comment>
<reference evidence="3 4" key="1">
    <citation type="submission" date="2018-05" db="EMBL/GenBank/DDBJ databases">
        <title>Draft Genome Sequences for a Diverse set of 7 Haemophilus Species.</title>
        <authorList>
            <person name="Nichols M."/>
            <person name="Topaz N."/>
            <person name="Wang X."/>
            <person name="Wang X."/>
            <person name="Boxrud D."/>
        </authorList>
    </citation>
    <scope>NUCLEOTIDE SEQUENCE [LARGE SCALE GENOMIC DNA]</scope>
    <source>
        <strain evidence="3 4">C2014016342</strain>
    </source>
</reference>
<accession>A0A369ZTV1</accession>
<proteinExistence type="predicted"/>
<dbReference type="Proteomes" id="UP000253945">
    <property type="component" value="Unassembled WGS sequence"/>
</dbReference>
<feature type="signal peptide" evidence="2">
    <location>
        <begin position="1"/>
        <end position="19"/>
    </location>
</feature>
<dbReference type="STRING" id="736.B0184_08905"/>
<evidence type="ECO:0000313" key="3">
    <source>
        <dbReference type="EMBL" id="RDF11847.1"/>
    </source>
</evidence>
<gene>
    <name evidence="3" type="ORF">DPV92_01355</name>
</gene>
<feature type="compositionally biased region" description="Low complexity" evidence="1">
    <location>
        <begin position="33"/>
        <end position="79"/>
    </location>
</feature>
<dbReference type="PROSITE" id="PS51257">
    <property type="entry name" value="PROKAR_LIPOPROTEIN"/>
    <property type="match status" value="1"/>
</dbReference>
<keyword evidence="2" id="KW-0732">Signal</keyword>
<feature type="chain" id="PRO_5016810285" evidence="2">
    <location>
        <begin position="20"/>
        <end position="222"/>
    </location>
</feature>